<comment type="similarity">
    <text evidence="7">Belongs to the DEAD box helicase family. DDX3/DED1 subfamily.</text>
</comment>
<dbReference type="SMART" id="SM00490">
    <property type="entry name" value="HELICc"/>
    <property type="match status" value="1"/>
</dbReference>
<evidence type="ECO:0000313" key="14">
    <source>
        <dbReference type="EMBL" id="KAG6501321.1"/>
    </source>
</evidence>
<evidence type="ECO:0000256" key="8">
    <source>
        <dbReference type="ARBA" id="ARBA00047984"/>
    </source>
</evidence>
<dbReference type="Proteomes" id="UP000734854">
    <property type="component" value="Unassembled WGS sequence"/>
</dbReference>
<organism evidence="14 15">
    <name type="scientific">Zingiber officinale</name>
    <name type="common">Ginger</name>
    <name type="synonym">Amomum zingiber</name>
    <dbReference type="NCBI Taxonomy" id="94328"/>
    <lineage>
        <taxon>Eukaryota</taxon>
        <taxon>Viridiplantae</taxon>
        <taxon>Streptophyta</taxon>
        <taxon>Embryophyta</taxon>
        <taxon>Tracheophyta</taxon>
        <taxon>Spermatophyta</taxon>
        <taxon>Magnoliopsida</taxon>
        <taxon>Liliopsida</taxon>
        <taxon>Zingiberales</taxon>
        <taxon>Zingiberaceae</taxon>
        <taxon>Zingiber</taxon>
    </lineage>
</organism>
<dbReference type="GO" id="GO:0016787">
    <property type="term" value="F:hydrolase activity"/>
    <property type="evidence" value="ECO:0007669"/>
    <property type="project" value="UniProtKB-KW"/>
</dbReference>
<evidence type="ECO:0000256" key="5">
    <source>
        <dbReference type="ARBA" id="ARBA00022840"/>
    </source>
</evidence>
<feature type="short sequence motif" description="Q motif" evidence="9">
    <location>
        <begin position="152"/>
        <end position="180"/>
    </location>
</feature>
<feature type="region of interest" description="Disordered" evidence="10">
    <location>
        <begin position="1"/>
        <end position="104"/>
    </location>
</feature>
<dbReference type="InterPro" id="IPR001650">
    <property type="entry name" value="Helicase_C-like"/>
</dbReference>
<accession>A0A8J5G7A1</accession>
<dbReference type="GO" id="GO:0005524">
    <property type="term" value="F:ATP binding"/>
    <property type="evidence" value="ECO:0007669"/>
    <property type="project" value="UniProtKB-KW"/>
</dbReference>
<evidence type="ECO:0000256" key="4">
    <source>
        <dbReference type="ARBA" id="ARBA00022806"/>
    </source>
</evidence>
<feature type="domain" description="Helicase C-terminal" evidence="12">
    <location>
        <begin position="417"/>
        <end position="562"/>
    </location>
</feature>
<protein>
    <recommendedName>
        <fullName evidence="1">RNA helicase</fullName>
        <ecNumber evidence="1">3.6.4.13</ecNumber>
    </recommendedName>
</protein>
<dbReference type="Pfam" id="PF00271">
    <property type="entry name" value="Helicase_C"/>
    <property type="match status" value="1"/>
</dbReference>
<evidence type="ECO:0000256" key="2">
    <source>
        <dbReference type="ARBA" id="ARBA00022741"/>
    </source>
</evidence>
<keyword evidence="2" id="KW-0547">Nucleotide-binding</keyword>
<proteinExistence type="inferred from homology"/>
<evidence type="ECO:0000313" key="15">
    <source>
        <dbReference type="Proteomes" id="UP000734854"/>
    </source>
</evidence>
<keyword evidence="15" id="KW-1185">Reference proteome</keyword>
<keyword evidence="4" id="KW-0347">Helicase</keyword>
<keyword evidence="5" id="KW-0067">ATP-binding</keyword>
<comment type="caution">
    <text evidence="14">The sequence shown here is derived from an EMBL/GenBank/DDBJ whole genome shotgun (WGS) entry which is preliminary data.</text>
</comment>
<dbReference type="AlphaFoldDB" id="A0A8J5G7A1"/>
<keyword evidence="6" id="KW-0694">RNA-binding</keyword>
<dbReference type="InterPro" id="IPR044763">
    <property type="entry name" value="Ded1/Dbp1_DEADc"/>
</dbReference>
<dbReference type="PROSITE" id="PS51192">
    <property type="entry name" value="HELICASE_ATP_BIND_1"/>
    <property type="match status" value="1"/>
</dbReference>
<feature type="compositionally biased region" description="Gly residues" evidence="10">
    <location>
        <begin position="79"/>
        <end position="99"/>
    </location>
</feature>
<dbReference type="FunFam" id="3.40.50.300:FF:000008">
    <property type="entry name" value="ATP-dependent RNA helicase RhlB"/>
    <property type="match status" value="1"/>
</dbReference>
<dbReference type="GO" id="GO:0003724">
    <property type="term" value="F:RNA helicase activity"/>
    <property type="evidence" value="ECO:0007669"/>
    <property type="project" value="UniProtKB-EC"/>
</dbReference>
<dbReference type="CDD" id="cd17967">
    <property type="entry name" value="DEADc_DDX3_DDX4"/>
    <property type="match status" value="1"/>
</dbReference>
<evidence type="ECO:0000259" key="13">
    <source>
        <dbReference type="PROSITE" id="PS51195"/>
    </source>
</evidence>
<feature type="compositionally biased region" description="Gly residues" evidence="10">
    <location>
        <begin position="597"/>
        <end position="623"/>
    </location>
</feature>
<dbReference type="PANTHER" id="PTHR47958">
    <property type="entry name" value="ATP-DEPENDENT RNA HELICASE DBP3"/>
    <property type="match status" value="1"/>
</dbReference>
<evidence type="ECO:0000256" key="9">
    <source>
        <dbReference type="PROSITE-ProRule" id="PRU00552"/>
    </source>
</evidence>
<sequence>MRSSWADAVANAESSAAAADTAPRRTNSYVPPHLRNRPQASEAPVVANGPSAARLPSAFPPQASTGSRWSAPSRDIGRSGAGGGRGGGGGGGGWNTRGGGWDRREQEANPFVNEEETHEAVFDDQENTGINFDAYEDIPVETSGDNVPPPVNTFAEIDLGEGLNQNIRRCKYVKPTPVQRYAIPISVAGRDLMACAQTGSGKTAAFCFPIISGIMRGPPSQRQRGSRTVYPMALILSPTRELSIQIHEEARKFSYQTGVKVVVAYGGAPINQQLRDLERGVDILVATPGRLVDLLERARVSLQNIRYLALDEADRMLDMGFEPQIRRIVEQMDMPPPGQRQTMLFSATFPKEIQRLASDFLYNYIFLAVGRVGSSTDLIVQRVEFVPDSDKRSYLMDLLHGQRANETPGKEFYSLIRITDRIVSSLQQALTLVFVETKKGADSLEHWLCMNGFPATTIHGDRSQQEREQALRSFKSGVTPILVATDVAARGLDIPHVAHVINFDLPNDIDDYVHRIGRTGRAGKTGLATAFFNESSISLAKSLSELMQEANQEVPQWLSRYAVARPYGGSGGGRNRRGGGPRFGGRDFRRDSNFSRGAGGGDHGGYGGGGYGSSSGQGGGYSGAGFSSAWD</sequence>
<feature type="domain" description="DEAD-box RNA helicase Q" evidence="13">
    <location>
        <begin position="152"/>
        <end position="180"/>
    </location>
</feature>
<reference evidence="14 15" key="1">
    <citation type="submission" date="2020-08" db="EMBL/GenBank/DDBJ databases">
        <title>Plant Genome Project.</title>
        <authorList>
            <person name="Zhang R.-G."/>
        </authorList>
    </citation>
    <scope>NUCLEOTIDE SEQUENCE [LARGE SCALE GENOMIC DNA]</scope>
    <source>
        <tissue evidence="14">Rhizome</tissue>
    </source>
</reference>
<dbReference type="FunFam" id="3.40.50.300:FF:000397">
    <property type="entry name" value="Probable ATP-dependent RNA helicase DDX4"/>
    <property type="match status" value="1"/>
</dbReference>
<dbReference type="PROSITE" id="PS51194">
    <property type="entry name" value="HELICASE_CTER"/>
    <property type="match status" value="1"/>
</dbReference>
<dbReference type="InterPro" id="IPR027417">
    <property type="entry name" value="P-loop_NTPase"/>
</dbReference>
<evidence type="ECO:0000259" key="12">
    <source>
        <dbReference type="PROSITE" id="PS51194"/>
    </source>
</evidence>
<dbReference type="EC" id="3.6.4.13" evidence="1"/>
<evidence type="ECO:0000259" key="11">
    <source>
        <dbReference type="PROSITE" id="PS51192"/>
    </source>
</evidence>
<dbReference type="InterPro" id="IPR011545">
    <property type="entry name" value="DEAD/DEAH_box_helicase_dom"/>
</dbReference>
<name>A0A8J5G7A1_ZINOF</name>
<dbReference type="PROSITE" id="PS51195">
    <property type="entry name" value="Q_MOTIF"/>
    <property type="match status" value="1"/>
</dbReference>
<comment type="catalytic activity">
    <reaction evidence="8">
        <text>ATP + H2O = ADP + phosphate + H(+)</text>
        <dbReference type="Rhea" id="RHEA:13065"/>
        <dbReference type="ChEBI" id="CHEBI:15377"/>
        <dbReference type="ChEBI" id="CHEBI:15378"/>
        <dbReference type="ChEBI" id="CHEBI:30616"/>
        <dbReference type="ChEBI" id="CHEBI:43474"/>
        <dbReference type="ChEBI" id="CHEBI:456216"/>
        <dbReference type="EC" id="3.6.4.13"/>
    </reaction>
</comment>
<dbReference type="CDD" id="cd18787">
    <property type="entry name" value="SF2_C_DEAD"/>
    <property type="match status" value="1"/>
</dbReference>
<evidence type="ECO:0000256" key="3">
    <source>
        <dbReference type="ARBA" id="ARBA00022801"/>
    </source>
</evidence>
<evidence type="ECO:0000256" key="6">
    <source>
        <dbReference type="ARBA" id="ARBA00022884"/>
    </source>
</evidence>
<dbReference type="InterPro" id="IPR014001">
    <property type="entry name" value="Helicase_ATP-bd"/>
</dbReference>
<dbReference type="SUPFAM" id="SSF52540">
    <property type="entry name" value="P-loop containing nucleoside triphosphate hydrolases"/>
    <property type="match status" value="1"/>
</dbReference>
<dbReference type="GO" id="GO:0003723">
    <property type="term" value="F:RNA binding"/>
    <property type="evidence" value="ECO:0007669"/>
    <property type="project" value="UniProtKB-KW"/>
</dbReference>
<evidence type="ECO:0000256" key="7">
    <source>
        <dbReference type="ARBA" id="ARBA00024358"/>
    </source>
</evidence>
<dbReference type="Gene3D" id="3.40.50.300">
    <property type="entry name" value="P-loop containing nucleotide triphosphate hydrolases"/>
    <property type="match status" value="2"/>
</dbReference>
<dbReference type="EMBL" id="JACMSC010000011">
    <property type="protein sequence ID" value="KAG6501321.1"/>
    <property type="molecule type" value="Genomic_DNA"/>
</dbReference>
<feature type="compositionally biased region" description="Low complexity" evidence="10">
    <location>
        <begin position="1"/>
        <end position="21"/>
    </location>
</feature>
<dbReference type="Pfam" id="PF00270">
    <property type="entry name" value="DEAD"/>
    <property type="match status" value="1"/>
</dbReference>
<evidence type="ECO:0000256" key="1">
    <source>
        <dbReference type="ARBA" id="ARBA00012552"/>
    </source>
</evidence>
<keyword evidence="3" id="KW-0378">Hydrolase</keyword>
<feature type="domain" description="Helicase ATP-binding" evidence="11">
    <location>
        <begin position="183"/>
        <end position="367"/>
    </location>
</feature>
<gene>
    <name evidence="14" type="ORF">ZIOFF_041200</name>
</gene>
<dbReference type="InterPro" id="IPR014014">
    <property type="entry name" value="RNA_helicase_DEAD_Q_motif"/>
</dbReference>
<feature type="region of interest" description="Disordered" evidence="10">
    <location>
        <begin position="568"/>
        <end position="631"/>
    </location>
</feature>
<dbReference type="SMART" id="SM00487">
    <property type="entry name" value="DEXDc"/>
    <property type="match status" value="1"/>
</dbReference>
<feature type="compositionally biased region" description="Basic and acidic residues" evidence="10">
    <location>
        <begin position="584"/>
        <end position="593"/>
    </location>
</feature>
<evidence type="ECO:0000256" key="10">
    <source>
        <dbReference type="SAM" id="MobiDB-lite"/>
    </source>
</evidence>